<evidence type="ECO:0000313" key="2">
    <source>
        <dbReference type="Proteomes" id="UP000547458"/>
    </source>
</evidence>
<name>A0A846RV77_9MICC</name>
<dbReference type="RefSeq" id="WP_167992577.1">
    <property type="nucleotide sequence ID" value="NZ_JAATJL010000001.1"/>
</dbReference>
<sequence>MRVIVVSARRVLSSHKLPYPGHELDKARRGKNNFEVLKGAIDKKIKGASPSGATKRAELSNHDLDILISGLNKLIEQVEAEYFNG</sequence>
<gene>
    <name evidence="1" type="ORF">BJ994_001247</name>
</gene>
<dbReference type="Proteomes" id="UP000547458">
    <property type="component" value="Unassembled WGS sequence"/>
</dbReference>
<accession>A0A846RV77</accession>
<dbReference type="EMBL" id="JAATJL010000001">
    <property type="protein sequence ID" value="NJC22171.1"/>
    <property type="molecule type" value="Genomic_DNA"/>
</dbReference>
<organism evidence="1 2">
    <name type="scientific">Arthrobacter pigmenti</name>
    <dbReference type="NCBI Taxonomy" id="271432"/>
    <lineage>
        <taxon>Bacteria</taxon>
        <taxon>Bacillati</taxon>
        <taxon>Actinomycetota</taxon>
        <taxon>Actinomycetes</taxon>
        <taxon>Micrococcales</taxon>
        <taxon>Micrococcaceae</taxon>
        <taxon>Arthrobacter</taxon>
    </lineage>
</organism>
<protein>
    <submittedName>
        <fullName evidence="1">Uncharacterized protein</fullName>
    </submittedName>
</protein>
<evidence type="ECO:0000313" key="1">
    <source>
        <dbReference type="EMBL" id="NJC22171.1"/>
    </source>
</evidence>
<keyword evidence="2" id="KW-1185">Reference proteome</keyword>
<proteinExistence type="predicted"/>
<dbReference type="AlphaFoldDB" id="A0A846RV77"/>
<comment type="caution">
    <text evidence="1">The sequence shown here is derived from an EMBL/GenBank/DDBJ whole genome shotgun (WGS) entry which is preliminary data.</text>
</comment>
<reference evidence="1 2" key="1">
    <citation type="submission" date="2020-03" db="EMBL/GenBank/DDBJ databases">
        <title>Sequencing the genomes of 1000 actinobacteria strains.</title>
        <authorList>
            <person name="Klenk H.-P."/>
        </authorList>
    </citation>
    <scope>NUCLEOTIDE SEQUENCE [LARGE SCALE GENOMIC DNA]</scope>
    <source>
        <strain evidence="1 2">DSM 16403</strain>
    </source>
</reference>